<dbReference type="Proteomes" id="UP001596112">
    <property type="component" value="Unassembled WGS sequence"/>
</dbReference>
<dbReference type="RefSeq" id="WP_272168639.1">
    <property type="nucleotide sequence ID" value="NZ_JAQOSL010000004.1"/>
</dbReference>
<comment type="caution">
    <text evidence="1">The sequence shown here is derived from an EMBL/GenBank/DDBJ whole genome shotgun (WGS) entry which is preliminary data.</text>
</comment>
<sequence>MLITHSVDGDMLHVTLHRHLDIAVRAAATQEIEALVLAHRPCRVTLRVPAGEPTPATLSTVLRAHRMCGNLGIPLVLAGASTATRRLLAAKPA</sequence>
<dbReference type="EMBL" id="JBHSNZ010000001">
    <property type="protein sequence ID" value="MFC5806317.1"/>
    <property type="molecule type" value="Genomic_DNA"/>
</dbReference>
<keyword evidence="2" id="KW-1185">Reference proteome</keyword>
<gene>
    <name evidence="1" type="ORF">ACFQGO_02105</name>
</gene>
<protein>
    <recommendedName>
        <fullName evidence="3">STAS domain-containing protein</fullName>
    </recommendedName>
</protein>
<accession>A0ABW1AZY5</accession>
<proteinExistence type="predicted"/>
<organism evidence="1 2">
    <name type="scientific">Streptomyces heilongjiangensis</name>
    <dbReference type="NCBI Taxonomy" id="945052"/>
    <lineage>
        <taxon>Bacteria</taxon>
        <taxon>Bacillati</taxon>
        <taxon>Actinomycetota</taxon>
        <taxon>Actinomycetes</taxon>
        <taxon>Kitasatosporales</taxon>
        <taxon>Streptomycetaceae</taxon>
        <taxon>Streptomyces</taxon>
    </lineage>
</organism>
<reference evidence="2" key="1">
    <citation type="journal article" date="2019" name="Int. J. Syst. Evol. Microbiol.">
        <title>The Global Catalogue of Microorganisms (GCM) 10K type strain sequencing project: providing services to taxonomists for standard genome sequencing and annotation.</title>
        <authorList>
            <consortium name="The Broad Institute Genomics Platform"/>
            <consortium name="The Broad Institute Genome Sequencing Center for Infectious Disease"/>
            <person name="Wu L."/>
            <person name="Ma J."/>
        </authorList>
    </citation>
    <scope>NUCLEOTIDE SEQUENCE [LARGE SCALE GENOMIC DNA]</scope>
    <source>
        <strain evidence="2">JCM 9918</strain>
    </source>
</reference>
<evidence type="ECO:0008006" key="3">
    <source>
        <dbReference type="Google" id="ProtNLM"/>
    </source>
</evidence>
<name>A0ABW1AZY5_9ACTN</name>
<evidence type="ECO:0000313" key="1">
    <source>
        <dbReference type="EMBL" id="MFC5806317.1"/>
    </source>
</evidence>
<evidence type="ECO:0000313" key="2">
    <source>
        <dbReference type="Proteomes" id="UP001596112"/>
    </source>
</evidence>